<dbReference type="RefSeq" id="WP_123690280.1">
    <property type="nucleotide sequence ID" value="NZ_AP019700.1"/>
</dbReference>
<dbReference type="PANTHER" id="PTHR24321">
    <property type="entry name" value="DEHYDROGENASES, SHORT CHAIN"/>
    <property type="match status" value="1"/>
</dbReference>
<comment type="caution">
    <text evidence="3">The sequence shown here is derived from an EMBL/GenBank/DDBJ whole genome shotgun (WGS) entry which is preliminary data.</text>
</comment>
<sequence>MTGTDDNRVRYPEMRGKIALVTGGSSGIGLATVAAFAREGATVILASRDADRAEAALKEIGLAGQVSWIACDVADGGDVERLCATIAERHGRLDYAFNNGGSGGRWAPVADTAEADWRRTIDGYLTSAFLCMHHQIPLMLAGGGGVIVNNASVDGLRGYPFPGGAAYSAAKHGVLGLTKSAALEHAASGLRITAVCPGWVDTPPVARYFRDDPVKAAAILQQTPRGRIAAAEEIANGVLWLCSSAASFVIGSPLVMDGGYMA</sequence>
<comment type="similarity">
    <text evidence="1">Belongs to the short-chain dehydrogenases/reductases (SDR) family.</text>
</comment>
<dbReference type="Pfam" id="PF13561">
    <property type="entry name" value="adh_short_C2"/>
    <property type="match status" value="1"/>
</dbReference>
<evidence type="ECO:0000256" key="2">
    <source>
        <dbReference type="ARBA" id="ARBA00023002"/>
    </source>
</evidence>
<proteinExistence type="inferred from homology"/>
<evidence type="ECO:0000313" key="4">
    <source>
        <dbReference type="Proteomes" id="UP000278222"/>
    </source>
</evidence>
<dbReference type="AlphaFoldDB" id="A0A3N1LJ03"/>
<dbReference type="InterPro" id="IPR002347">
    <property type="entry name" value="SDR_fam"/>
</dbReference>
<organism evidence="3 4">
    <name type="scientific">Stella humosa</name>
    <dbReference type="NCBI Taxonomy" id="94"/>
    <lineage>
        <taxon>Bacteria</taxon>
        <taxon>Pseudomonadati</taxon>
        <taxon>Pseudomonadota</taxon>
        <taxon>Alphaproteobacteria</taxon>
        <taxon>Rhodospirillales</taxon>
        <taxon>Stellaceae</taxon>
        <taxon>Stella</taxon>
    </lineage>
</organism>
<keyword evidence="2" id="KW-0560">Oxidoreductase</keyword>
<dbReference type="OrthoDB" id="7375193at2"/>
<dbReference type="GO" id="GO:0016491">
    <property type="term" value="F:oxidoreductase activity"/>
    <property type="evidence" value="ECO:0007669"/>
    <property type="project" value="UniProtKB-KW"/>
</dbReference>
<dbReference type="FunFam" id="3.40.50.720:FF:000084">
    <property type="entry name" value="Short-chain dehydrogenase reductase"/>
    <property type="match status" value="1"/>
</dbReference>
<evidence type="ECO:0000256" key="1">
    <source>
        <dbReference type="ARBA" id="ARBA00006484"/>
    </source>
</evidence>
<protein>
    <submittedName>
        <fullName evidence="3">NAD(P)-dependent dehydrogenase (Short-subunit alcohol dehydrogenase family)</fullName>
    </submittedName>
</protein>
<dbReference type="PANTHER" id="PTHR24321:SF8">
    <property type="entry name" value="ESTRADIOL 17-BETA-DEHYDROGENASE 8-RELATED"/>
    <property type="match status" value="1"/>
</dbReference>
<name>A0A3N1LJ03_9PROT</name>
<reference evidence="3 4" key="1">
    <citation type="submission" date="2018-11" db="EMBL/GenBank/DDBJ databases">
        <title>Genomic Encyclopedia of Type Strains, Phase IV (KMG-IV): sequencing the most valuable type-strain genomes for metagenomic binning, comparative biology and taxonomic classification.</title>
        <authorList>
            <person name="Goeker M."/>
        </authorList>
    </citation>
    <scope>NUCLEOTIDE SEQUENCE [LARGE SCALE GENOMIC DNA]</scope>
    <source>
        <strain evidence="3 4">DSM 5900</strain>
    </source>
</reference>
<dbReference type="PRINTS" id="PR00080">
    <property type="entry name" value="SDRFAMILY"/>
</dbReference>
<dbReference type="EMBL" id="RJKX01000014">
    <property type="protein sequence ID" value="ROP90849.1"/>
    <property type="molecule type" value="Genomic_DNA"/>
</dbReference>
<dbReference type="Gene3D" id="3.40.50.720">
    <property type="entry name" value="NAD(P)-binding Rossmann-like Domain"/>
    <property type="match status" value="1"/>
</dbReference>
<evidence type="ECO:0000313" key="3">
    <source>
        <dbReference type="EMBL" id="ROP90849.1"/>
    </source>
</evidence>
<gene>
    <name evidence="3" type="ORF">EDC65_2709</name>
</gene>
<accession>A0A3N1LJ03</accession>
<dbReference type="InterPro" id="IPR020904">
    <property type="entry name" value="Sc_DH/Rdtase_CS"/>
</dbReference>
<keyword evidence="4" id="KW-1185">Reference proteome</keyword>
<dbReference type="Proteomes" id="UP000278222">
    <property type="component" value="Unassembled WGS sequence"/>
</dbReference>
<dbReference type="CDD" id="cd05233">
    <property type="entry name" value="SDR_c"/>
    <property type="match status" value="1"/>
</dbReference>
<dbReference type="SUPFAM" id="SSF51735">
    <property type="entry name" value="NAD(P)-binding Rossmann-fold domains"/>
    <property type="match status" value="1"/>
</dbReference>
<dbReference type="PROSITE" id="PS00061">
    <property type="entry name" value="ADH_SHORT"/>
    <property type="match status" value="1"/>
</dbReference>
<dbReference type="InterPro" id="IPR036291">
    <property type="entry name" value="NAD(P)-bd_dom_sf"/>
</dbReference>
<dbReference type="PRINTS" id="PR00081">
    <property type="entry name" value="GDHRDH"/>
</dbReference>